<dbReference type="EMBL" id="VBSN01000038">
    <property type="protein sequence ID" value="KAA6439043.1"/>
    <property type="molecule type" value="Genomic_DNA"/>
</dbReference>
<dbReference type="OrthoDB" id="291295at2"/>
<dbReference type="InterPro" id="IPR001570">
    <property type="entry name" value="Peptidase_M4_C_domain"/>
</dbReference>
<evidence type="ECO:0000313" key="13">
    <source>
        <dbReference type="EMBL" id="KAA6439043.1"/>
    </source>
</evidence>
<dbReference type="GO" id="GO:0004222">
    <property type="term" value="F:metalloendopeptidase activity"/>
    <property type="evidence" value="ECO:0007669"/>
    <property type="project" value="InterPro"/>
</dbReference>
<feature type="domain" description="Peptidase M4 C-terminal" evidence="10">
    <location>
        <begin position="339"/>
        <end position="488"/>
    </location>
</feature>
<dbReference type="Pfam" id="PF07504">
    <property type="entry name" value="FTP"/>
    <property type="match status" value="1"/>
</dbReference>
<feature type="domain" description="Secretion system C-terminal sorting" evidence="12">
    <location>
        <begin position="1324"/>
        <end position="1389"/>
    </location>
</feature>
<dbReference type="InterPro" id="IPR027268">
    <property type="entry name" value="Peptidase_M4/M1_CTD_sf"/>
</dbReference>
<keyword evidence="7" id="KW-0482">Metalloprotease</keyword>
<feature type="active site" description="Proton donor" evidence="8">
    <location>
        <position position="431"/>
    </location>
</feature>
<name>A0A5M8QX99_9BACT</name>
<dbReference type="PRINTS" id="PR00730">
    <property type="entry name" value="THERMOLYSIN"/>
</dbReference>
<evidence type="ECO:0000256" key="2">
    <source>
        <dbReference type="ARBA" id="ARBA00022670"/>
    </source>
</evidence>
<evidence type="ECO:0000256" key="8">
    <source>
        <dbReference type="PIRSR" id="PIRSR623612-1"/>
    </source>
</evidence>
<comment type="caution">
    <text evidence="13">The sequence shown here is derived from an EMBL/GenBank/DDBJ whole genome shotgun (WGS) entry which is preliminary data.</text>
</comment>
<keyword evidence="14" id="KW-1185">Reference proteome</keyword>
<dbReference type="Proteomes" id="UP000323994">
    <property type="component" value="Unassembled WGS sequence"/>
</dbReference>
<comment type="similarity">
    <text evidence="1">Belongs to the peptidase M4 family.</text>
</comment>
<keyword evidence="5" id="KW-0378">Hydrolase</keyword>
<dbReference type="Gene3D" id="2.60.120.260">
    <property type="entry name" value="Galactose-binding domain-like"/>
    <property type="match status" value="2"/>
</dbReference>
<feature type="signal peptide" evidence="9">
    <location>
        <begin position="1"/>
        <end position="19"/>
    </location>
</feature>
<evidence type="ECO:0000256" key="9">
    <source>
        <dbReference type="SAM" id="SignalP"/>
    </source>
</evidence>
<dbReference type="PANTHER" id="PTHR33794:SF1">
    <property type="entry name" value="BACILLOLYSIN"/>
    <property type="match status" value="1"/>
</dbReference>
<dbReference type="SUPFAM" id="SSF141072">
    <property type="entry name" value="CalX-like"/>
    <property type="match status" value="1"/>
</dbReference>
<proteinExistence type="inferred from homology"/>
<evidence type="ECO:0000256" key="6">
    <source>
        <dbReference type="ARBA" id="ARBA00022833"/>
    </source>
</evidence>
<keyword evidence="3" id="KW-0479">Metal-binding</keyword>
<feature type="active site" evidence="8">
    <location>
        <position position="329"/>
    </location>
</feature>
<feature type="domain" description="FTP" evidence="11">
    <location>
        <begin position="87"/>
        <end position="137"/>
    </location>
</feature>
<reference evidence="13 14" key="1">
    <citation type="submission" date="2019-05" db="EMBL/GenBank/DDBJ databases">
        <authorList>
            <person name="Qu J.-H."/>
        </authorList>
    </citation>
    <scope>NUCLEOTIDE SEQUENCE [LARGE SCALE GENOMIC DNA]</scope>
    <source>
        <strain evidence="13 14">NS28</strain>
    </source>
</reference>
<evidence type="ECO:0000256" key="5">
    <source>
        <dbReference type="ARBA" id="ARBA00022801"/>
    </source>
</evidence>
<evidence type="ECO:0000313" key="14">
    <source>
        <dbReference type="Proteomes" id="UP000323994"/>
    </source>
</evidence>
<dbReference type="SUPFAM" id="SSF55486">
    <property type="entry name" value="Metalloproteases ('zincins'), catalytic domain"/>
    <property type="match status" value="1"/>
</dbReference>
<dbReference type="NCBIfam" id="TIGR04183">
    <property type="entry name" value="Por_Secre_tail"/>
    <property type="match status" value="1"/>
</dbReference>
<evidence type="ECO:0000259" key="10">
    <source>
        <dbReference type="Pfam" id="PF02868"/>
    </source>
</evidence>
<evidence type="ECO:0000256" key="7">
    <source>
        <dbReference type="ARBA" id="ARBA00023049"/>
    </source>
</evidence>
<organism evidence="13 14">
    <name type="scientific">Dyadobacter flavalbus</name>
    <dbReference type="NCBI Taxonomy" id="2579942"/>
    <lineage>
        <taxon>Bacteria</taxon>
        <taxon>Pseudomonadati</taxon>
        <taxon>Bacteroidota</taxon>
        <taxon>Cytophagia</taxon>
        <taxon>Cytophagales</taxon>
        <taxon>Spirosomataceae</taxon>
        <taxon>Dyadobacter</taxon>
    </lineage>
</organism>
<dbReference type="Gene3D" id="3.10.170.10">
    <property type="match status" value="1"/>
</dbReference>
<dbReference type="InterPro" id="IPR026444">
    <property type="entry name" value="Secre_tail"/>
</dbReference>
<dbReference type="GO" id="GO:0006508">
    <property type="term" value="P:proteolysis"/>
    <property type="evidence" value="ECO:0007669"/>
    <property type="project" value="UniProtKB-KW"/>
</dbReference>
<dbReference type="Pfam" id="PF02868">
    <property type="entry name" value="Peptidase_M4_C"/>
    <property type="match status" value="1"/>
</dbReference>
<accession>A0A5M8QX99</accession>
<keyword evidence="6" id="KW-0862">Zinc</keyword>
<evidence type="ECO:0000256" key="4">
    <source>
        <dbReference type="ARBA" id="ARBA00022729"/>
    </source>
</evidence>
<dbReference type="Gene3D" id="2.60.40.2030">
    <property type="match status" value="1"/>
</dbReference>
<dbReference type="InterPro" id="IPR011096">
    <property type="entry name" value="FTP_domain"/>
</dbReference>
<dbReference type="InterPro" id="IPR050728">
    <property type="entry name" value="Zinc_Metalloprotease_M4"/>
</dbReference>
<evidence type="ECO:0000259" key="11">
    <source>
        <dbReference type="Pfam" id="PF07504"/>
    </source>
</evidence>
<protein>
    <submittedName>
        <fullName evidence="13">T9SS type A sorting domain-containing protein</fullName>
    </submittedName>
</protein>
<dbReference type="Pfam" id="PF18962">
    <property type="entry name" value="Por_Secre_tail"/>
    <property type="match status" value="1"/>
</dbReference>
<dbReference type="RefSeq" id="WP_139012301.1">
    <property type="nucleotide sequence ID" value="NZ_VBSN01000038.1"/>
</dbReference>
<dbReference type="PANTHER" id="PTHR33794">
    <property type="entry name" value="BACILLOLYSIN"/>
    <property type="match status" value="1"/>
</dbReference>
<keyword evidence="4 9" id="KW-0732">Signal</keyword>
<evidence type="ECO:0000256" key="3">
    <source>
        <dbReference type="ARBA" id="ARBA00022723"/>
    </source>
</evidence>
<dbReference type="InterPro" id="IPR023612">
    <property type="entry name" value="Peptidase_M4"/>
</dbReference>
<sequence>MKFIVLLFSLLICAVQSFAQSAVQNQIQAFAARTGATATIDKATGSLSYLRFPVGKAYKLSGGKPEQKAMAFIQQNSGMMAVKQNTDTYVVKETRKDSYGMEHVVLQQFYKGVPVYDGKLKFHFNVNNDLASLNGNFVPVVKLNPKPDITLKMAETTAIKLVTAQKQGNIKAPLRAVNSTLYVFQKGLAQGYVGPKHLVYQVEVRNDNDVREFLFIDAHTGVLVEQFAGTHNIHRTLYEVSPSPANLVYDEGDGTLDKLDKWQHSEVIATGHIYNLMKNAFNYVSYDNKDGAMVIINNNPDIFCPNSSWNGITTNYCSGTASDDVVAHEWAHAYTEYTSGLIYSWQPGAINESYSDIWGETVDLLNNYMDEGESDSLRINCGSSQRWQIGEKATSLSGQMRDMWDPTCRSDPGKVTDPQYWCEATDYGGVHINSGVLNHAYALLADGGSYNGQVITGLGLTKAAHIFWHAQENYMTSTTDFAALADILEASLVDLIGINLPRLSTTSTGKGLSGRIITAADAAQLARVIAAVELRFENNCNFQTILKPVDAICNGGLEKNAFYYEDFESGADGWVASDSGSNGTWTPREWELVAAPGGRTGRVIFAVDYNEGDCNFNLQNGVISFASPKITIPKGSTAPFSMAFDQFIAIEHNYDGGNVKYSINGSSWTLIPASAFIANGYNTTLSVSENPLQGQPGFSGTDEGSVTGSWGQSRIDLTALGVVEGDVVQFRWDMGTDGCGGLDGWYIDNVRVYSCAEPSLQFVSTSTVISESEANVVGVSPNECLQYIEKKITIKLNKASSAPVTVKLNAPGGTATRGRTADYSITPDSLVLDANNLSKDIVIRFYNDAYIERDETVILSYTFESADKNVYAAPVNQEHTITIKDDDIVPGDVSVELLNENFNEAVLPKGWTVVGGGTYPATWDVVDDPSVELDPTGSPFLYINSDVAGDVLLDKIVETPVINAANMSSLQLSFIEYFEVYDDGFEEQALVDVWDGKAWRNILTQTEATGTSGSFNEPAVRILSIPVAYANPNMKVRFRYIANYDYWWAIDNVKISGVIPTQVQTAVTATPDEQYLGPNATVYFYDPVSKNLMARIKNLSSHDYGCTSVAIDRAGQDATEWVNGYHITNKMFKVTPTYNNPSGEFEITLYYKASELPNFNGPDIKSMGKSQENTAANQALSSTAVAVENTGFGLDYAFTSTFNSGFSSFGLSDAPPSGPLPVTLSRFEGRHTAEGNLLTWTTTSEVNNDYFVVERSLDGRNFVKAGTVKGSGSTAVEKHYKLLDTGFSKGISYYRLKQVDMDGADHFSRIIAIDAAGLSVLKFYPNPVQSVLNIEIPESVNKLLNVKVINTAGHEVYRKHNASSKNGILALQIDTLPTGIYQVIVSGEHIRYHLSILKM</sequence>
<gene>
    <name evidence="13" type="ORF">FEM33_12205</name>
</gene>
<evidence type="ECO:0000259" key="12">
    <source>
        <dbReference type="Pfam" id="PF18962"/>
    </source>
</evidence>
<feature type="chain" id="PRO_5024433055" evidence="9">
    <location>
        <begin position="20"/>
        <end position="1399"/>
    </location>
</feature>
<evidence type="ECO:0000256" key="1">
    <source>
        <dbReference type="ARBA" id="ARBA00009388"/>
    </source>
</evidence>
<dbReference type="Gene3D" id="3.10.450.490">
    <property type="match status" value="1"/>
</dbReference>
<keyword evidence="2" id="KW-0645">Protease</keyword>
<dbReference type="GO" id="GO:0046872">
    <property type="term" value="F:metal ion binding"/>
    <property type="evidence" value="ECO:0007669"/>
    <property type="project" value="UniProtKB-KW"/>
</dbReference>
<dbReference type="InterPro" id="IPR038081">
    <property type="entry name" value="CalX-like_sf"/>
</dbReference>
<dbReference type="Gene3D" id="1.10.390.10">
    <property type="entry name" value="Neutral Protease Domain 2"/>
    <property type="match status" value="1"/>
</dbReference>